<dbReference type="Pfam" id="PF02525">
    <property type="entry name" value="Flavodoxin_2"/>
    <property type="match status" value="1"/>
</dbReference>
<reference evidence="3 4" key="1">
    <citation type="submission" date="2018-04" db="EMBL/GenBank/DDBJ databases">
        <title>Novel Campyloabacter and Helicobacter Species and Strains.</title>
        <authorList>
            <person name="Mannion A.J."/>
            <person name="Shen Z."/>
            <person name="Fox J.G."/>
        </authorList>
    </citation>
    <scope>NUCLEOTIDE SEQUENCE [LARGE SCALE GENOMIC DNA]</scope>
    <source>
        <strain evidence="3 4">MIT 97-5075</strain>
    </source>
</reference>
<name>A0A3D8J9H8_9HELI</name>
<evidence type="ECO:0000313" key="3">
    <source>
        <dbReference type="EMBL" id="RDU73756.1"/>
    </source>
</evidence>
<gene>
    <name evidence="3" type="ORF">CQA66_00800</name>
</gene>
<comment type="caution">
    <text evidence="3">The sequence shown here is derived from an EMBL/GenBank/DDBJ whole genome shotgun (WGS) entry which is preliminary data.</text>
</comment>
<dbReference type="PANTHER" id="PTHR47307:SF1">
    <property type="entry name" value="GLUTATHIONE-REGULATED POTASSIUM-EFFLUX SYSTEM ANCILLARY PROTEIN KEFG"/>
    <property type="match status" value="1"/>
</dbReference>
<protein>
    <submittedName>
        <fullName evidence="3">Flavodoxin family protein</fullName>
    </submittedName>
</protein>
<keyword evidence="1" id="KW-0560">Oxidoreductase</keyword>
<dbReference type="AlphaFoldDB" id="A0A3D8J9H8"/>
<evidence type="ECO:0000313" key="4">
    <source>
        <dbReference type="Proteomes" id="UP000256424"/>
    </source>
</evidence>
<dbReference type="GO" id="GO:0003955">
    <property type="term" value="F:NAD(P)H dehydrogenase (quinone) activity"/>
    <property type="evidence" value="ECO:0007669"/>
    <property type="project" value="TreeGrafter"/>
</dbReference>
<evidence type="ECO:0000256" key="1">
    <source>
        <dbReference type="ARBA" id="ARBA00023002"/>
    </source>
</evidence>
<sequence length="168" mass="19333">MQTLIIFAHTFWADSKVNKALLKEVENIPTITIHNLTTTYPQGNIDIQKEIELLQKPEKIIFQFPLFWYSTPSLMKEWEDRVLISILDGNTPRLLKGKKFQVITTTGAKESSYDGHHGYTINALLAPIHNTFSYMGCEILLPCCMYEASVENLEVEYYLSCIQRGRTI</sequence>
<dbReference type="PANTHER" id="PTHR47307">
    <property type="entry name" value="GLUTATHIONE-REGULATED POTASSIUM-EFFLUX SYSTEM ANCILLARY PROTEIN KEFG"/>
    <property type="match status" value="1"/>
</dbReference>
<dbReference type="GO" id="GO:0009055">
    <property type="term" value="F:electron transfer activity"/>
    <property type="evidence" value="ECO:0007669"/>
    <property type="project" value="TreeGrafter"/>
</dbReference>
<accession>A0A3D8J9H8</accession>
<dbReference type="SUPFAM" id="SSF52218">
    <property type="entry name" value="Flavoproteins"/>
    <property type="match status" value="1"/>
</dbReference>
<dbReference type="InterPro" id="IPR029039">
    <property type="entry name" value="Flavoprotein-like_sf"/>
</dbReference>
<organism evidence="3 4">
    <name type="scientific">Helicobacter aurati</name>
    <dbReference type="NCBI Taxonomy" id="137778"/>
    <lineage>
        <taxon>Bacteria</taxon>
        <taxon>Pseudomonadati</taxon>
        <taxon>Campylobacterota</taxon>
        <taxon>Epsilonproteobacteria</taxon>
        <taxon>Campylobacterales</taxon>
        <taxon>Helicobacteraceae</taxon>
        <taxon>Helicobacter</taxon>
    </lineage>
</organism>
<keyword evidence="4" id="KW-1185">Reference proteome</keyword>
<dbReference type="Gene3D" id="3.40.50.360">
    <property type="match status" value="1"/>
</dbReference>
<dbReference type="Proteomes" id="UP000256424">
    <property type="component" value="Unassembled WGS sequence"/>
</dbReference>
<dbReference type="InterPro" id="IPR003680">
    <property type="entry name" value="Flavodoxin_fold"/>
</dbReference>
<dbReference type="GO" id="GO:0010181">
    <property type="term" value="F:FMN binding"/>
    <property type="evidence" value="ECO:0007669"/>
    <property type="project" value="TreeGrafter"/>
</dbReference>
<feature type="domain" description="Flavodoxin-like fold" evidence="2">
    <location>
        <begin position="1"/>
        <end position="148"/>
    </location>
</feature>
<evidence type="ECO:0000259" key="2">
    <source>
        <dbReference type="Pfam" id="PF02525"/>
    </source>
</evidence>
<proteinExistence type="predicted"/>
<dbReference type="InterPro" id="IPR046980">
    <property type="entry name" value="KefG/KefF"/>
</dbReference>
<dbReference type="EMBL" id="NXLW01000001">
    <property type="protein sequence ID" value="RDU73756.1"/>
    <property type="molecule type" value="Genomic_DNA"/>
</dbReference>
<dbReference type="OrthoDB" id="9798454at2"/>
<dbReference type="RefSeq" id="WP_104762588.1">
    <property type="nucleotide sequence ID" value="NZ_FZPM01000005.1"/>
</dbReference>